<evidence type="ECO:0000313" key="3">
    <source>
        <dbReference type="Proteomes" id="UP000306223"/>
    </source>
</evidence>
<feature type="compositionally biased region" description="Polar residues" evidence="1">
    <location>
        <begin position="242"/>
        <end position="254"/>
    </location>
</feature>
<comment type="caution">
    <text evidence="2">The sequence shown here is derived from an EMBL/GenBank/DDBJ whole genome shotgun (WGS) entry which is preliminary data.</text>
</comment>
<evidence type="ECO:0000256" key="1">
    <source>
        <dbReference type="SAM" id="MobiDB-lite"/>
    </source>
</evidence>
<name>A0A4U0RCF1_9RHOB</name>
<dbReference type="RefSeq" id="WP_136855759.1">
    <property type="nucleotide sequence ID" value="NZ_SUNH01000007.1"/>
</dbReference>
<reference evidence="2 3" key="1">
    <citation type="submission" date="2019-04" db="EMBL/GenBank/DDBJ databases">
        <authorList>
            <person name="Li J."/>
        </authorList>
    </citation>
    <scope>NUCLEOTIDE SEQUENCE [LARGE SCALE GENOMIC DNA]</scope>
    <source>
        <strain evidence="2 3">CCTCC AB2016182</strain>
    </source>
</reference>
<evidence type="ECO:0000313" key="2">
    <source>
        <dbReference type="EMBL" id="TJZ85834.1"/>
    </source>
</evidence>
<gene>
    <name evidence="2" type="ORF">FA740_05385</name>
</gene>
<evidence type="ECO:0008006" key="4">
    <source>
        <dbReference type="Google" id="ProtNLM"/>
    </source>
</evidence>
<feature type="compositionally biased region" description="Low complexity" evidence="1">
    <location>
        <begin position="213"/>
        <end position="230"/>
    </location>
</feature>
<dbReference type="OrthoDB" id="7822067at2"/>
<protein>
    <recommendedName>
        <fullName evidence="4">DUF1983 domain-containing protein</fullName>
    </recommendedName>
</protein>
<proteinExistence type="predicted"/>
<keyword evidence="3" id="KW-1185">Reference proteome</keyword>
<organism evidence="2 3">
    <name type="scientific">Paracoccus hibiscisoli</name>
    <dbReference type="NCBI Taxonomy" id="2023261"/>
    <lineage>
        <taxon>Bacteria</taxon>
        <taxon>Pseudomonadati</taxon>
        <taxon>Pseudomonadota</taxon>
        <taxon>Alphaproteobacteria</taxon>
        <taxon>Rhodobacterales</taxon>
        <taxon>Paracoccaceae</taxon>
        <taxon>Paracoccus</taxon>
    </lineage>
</organism>
<dbReference type="EMBL" id="SUNH01000007">
    <property type="protein sequence ID" value="TJZ85834.1"/>
    <property type="molecule type" value="Genomic_DNA"/>
</dbReference>
<sequence>MAKRAVRFSDLKNGLAGVGGGFDAAAVKRIAETVAREVAEGYDGANVDLGQLQADIDAAAAEAAAARAEVINAVSAANDAQAYADALVNAVRSDLAADFTQAQEAATVAAQQIQTAADAVLAEAVRVQDWSAEAQVGATQAQAARDLAVIARQGAQGHEAAAELAAGVAATARDQAGAQADAAATSRTQAAGFASDSSASAIASEQSRLAADAARGGAENAEAGAQAARDTSVSAKNDAEGASSQAQTSANLAAQSRTDAAGFADAAGTARTQAQNSASAAAGSASTAATQATNAGSSATAANSSRIAAEAARDGANAANASAGINRDQAVTARQNAETAAAGAQESLRLTAEVSGRDMSVINDTFLQSSDWIRWNSGGSLLNLPNSVYPIGRDWRFTVGATQDDGMAIIGSPPTIWTGQLNADAYAIEVEFTLNSGTLTGAGIGLWWINTAGTEWAPRLNLADMVSGPRTNAQTTQTARGIIVRPAGFTGTLASHRLYAFANWIGLGLRAAKTITFHRIRIRPATAEELGRGEVAAGVQANLLVNYLTSAQTNQAVADLEERLTAAMGGSLAAVRRSATAIANLSGSVARIVNIATVNGQPVGAGIEAVAFNNTGGSSGTLLKLVGDNVVAKGTLSASALVVGLGKNLIPDPQFLNGLQDIGQFVGGGQTATFGLRKAPQTWGGAQYPSLEIFQGNTFSGGFADAVFRPVQNEAGDGGFIPCEGNAWYMASGKVSNHRANGQLIFSWFTADGTPISSVNSPQFDYGSQSSTNPETWQRAQFLARAPANAALMRVHFRKLGTKSGTNSFMFIYKPQVEETHEDATAPTAWDAGGSTYINGSRMITDTFDATRLIRTPDIRAIMGRFGSLTAANISVGVGEVGTIMLNGNAVTVGAGQELGNFVPGNGAWQVANSVSYTLPFSGAVTIQWFASQNYLVRQSQAIGIRLRINGTVQWSRIAGDPNGGATIEQDWLVMGWRRLLGAGTHNIVVDWWSNNANLRLETRSLMINGAMR</sequence>
<accession>A0A4U0RCF1</accession>
<dbReference type="Proteomes" id="UP000306223">
    <property type="component" value="Unassembled WGS sequence"/>
</dbReference>
<dbReference type="AlphaFoldDB" id="A0A4U0RCF1"/>
<feature type="region of interest" description="Disordered" evidence="1">
    <location>
        <begin position="213"/>
        <end position="254"/>
    </location>
</feature>